<evidence type="ECO:0000313" key="4">
    <source>
        <dbReference type="EMBL" id="MEE1876348.1"/>
    </source>
</evidence>
<evidence type="ECO:0000313" key="5">
    <source>
        <dbReference type="Proteomes" id="UP001343492"/>
    </source>
</evidence>
<dbReference type="EMBL" id="JAZDQV010000001">
    <property type="protein sequence ID" value="MEE1876348.1"/>
    <property type="molecule type" value="Genomic_DNA"/>
</dbReference>
<keyword evidence="5" id="KW-1185">Reference proteome</keyword>
<feature type="coiled-coil region" evidence="1">
    <location>
        <begin position="327"/>
        <end position="361"/>
    </location>
</feature>
<feature type="coiled-coil region" evidence="1">
    <location>
        <begin position="716"/>
        <end position="750"/>
    </location>
</feature>
<evidence type="ECO:0000256" key="3">
    <source>
        <dbReference type="SAM" id="Phobius"/>
    </source>
</evidence>
<comment type="caution">
    <text evidence="4">The sequence shown here is derived from an EMBL/GenBank/DDBJ whole genome shotgun (WGS) entry which is preliminary data.</text>
</comment>
<reference evidence="4 5" key="1">
    <citation type="submission" date="2024-01" db="EMBL/GenBank/DDBJ databases">
        <title>The genome sequence of Erythrobacteraceae sp. strain 1XM1-14.</title>
        <authorList>
            <person name="Liu Y."/>
        </authorList>
    </citation>
    <scope>NUCLEOTIDE SEQUENCE [LARGE SCALE GENOMIC DNA]</scope>
    <source>
        <strain evidence="4 5">1XM1-14</strain>
    </source>
</reference>
<protein>
    <submittedName>
        <fullName evidence="4">ATPase</fullName>
    </submittedName>
</protein>
<keyword evidence="3" id="KW-1133">Transmembrane helix</keyword>
<dbReference type="RefSeq" id="WP_354143455.1">
    <property type="nucleotide sequence ID" value="NZ_JAZDQV010000001.1"/>
</dbReference>
<feature type="transmembrane region" description="Helical" evidence="3">
    <location>
        <begin position="53"/>
        <end position="74"/>
    </location>
</feature>
<accession>A0ABU7GB70</accession>
<feature type="region of interest" description="Disordered" evidence="2">
    <location>
        <begin position="1"/>
        <end position="21"/>
    </location>
</feature>
<name>A0ABU7GB70_9SPHN</name>
<sequence length="872" mass="95516">MTGGSHIRAIGPEAAQNAPEQAIEHVSDEPIILQEEWVEEEPEPTMRRRWYDWIVPVSAVLAIAGWTGFYGWAFQDQLLALPSPQGWVPLIVDWSVPVLLIATLWLLSMRLSRREAARFGDAANLLRQESRELEDRLAVVNRELSLAREFLGSQSRELESLGRIASERLSTHASTLQSLIKNNGAQVEAIASVSDTALANIGKLRDDLPVIANSARDVSNQIGQTGRAAQEQLEKLVVGFERLNDFGKASGRQVNALSEQIEATIGRFEGQLTQIEQVTESRFALMAEKSEEFRVELDGREVDALAAMRHRADEFRTSIGALGEQLALDAENGLSALKAQVQTLADEAAKVTASLNDAQENAIAGLDEHKQRLYKDIAEVVARIDQLDLHAVAAGRRRLETFAQETEHLDAQIAARDARFAEAVARRQDEFDTREAQASEVLAQRLTELDEMLAERNEAQAAQLEQLVAHGSSVAAKIQELSGLLSAVAEQSQRTETTLGAGMGDLAERLGQSRSDLTETANTLAELTESGIRLLEIIQSGARETREALPKAIDQAAARLGEVEQRALLLKENVDAAHERGSGLNDYVIAARENVAQTAEDVGALHERVAKQSDESMARIAALRDALGELEQDSERVSARTGEDLRKAIVQLEEAARHAFAALESGSDEKLAEVAEQIGARASAAIERSLQAEGAAAVERLEEASLRASTAGKDIAANLRDQLAKVNELAANLEQRVVRARELAQEQVDNDFARRMALITESLNSNAIDIAKALSADVADTAWASYLKGDRGIFTRRAVRLVDNSEAREIMELYESDQAFREHVSRYIHDFESMLRSVLSTRDGNALGVTLLSSDMGKLYVALAQAIERLRD</sequence>
<keyword evidence="3" id="KW-0812">Transmembrane</keyword>
<organism evidence="4 5">
    <name type="scientific">Altererythrobacter litoralis</name>
    <dbReference type="NCBI Taxonomy" id="3113904"/>
    <lineage>
        <taxon>Bacteria</taxon>
        <taxon>Pseudomonadati</taxon>
        <taxon>Pseudomonadota</taxon>
        <taxon>Alphaproteobacteria</taxon>
        <taxon>Sphingomonadales</taxon>
        <taxon>Erythrobacteraceae</taxon>
        <taxon>Altererythrobacter</taxon>
    </lineage>
</organism>
<keyword evidence="1" id="KW-0175">Coiled coil</keyword>
<feature type="coiled-coil region" evidence="1">
    <location>
        <begin position="613"/>
        <end position="640"/>
    </location>
</feature>
<gene>
    <name evidence="4" type="ORF">VRS74_01445</name>
</gene>
<evidence type="ECO:0000256" key="1">
    <source>
        <dbReference type="SAM" id="Coils"/>
    </source>
</evidence>
<evidence type="ECO:0000256" key="2">
    <source>
        <dbReference type="SAM" id="MobiDB-lite"/>
    </source>
</evidence>
<keyword evidence="3" id="KW-0472">Membrane</keyword>
<proteinExistence type="predicted"/>
<dbReference type="Proteomes" id="UP001343492">
    <property type="component" value="Unassembled WGS sequence"/>
</dbReference>